<dbReference type="Proteomes" id="UP001281761">
    <property type="component" value="Unassembled WGS sequence"/>
</dbReference>
<comment type="caution">
    <text evidence="2">The sequence shown here is derived from an EMBL/GenBank/DDBJ whole genome shotgun (WGS) entry which is preliminary data.</text>
</comment>
<feature type="compositionally biased region" description="Polar residues" evidence="1">
    <location>
        <begin position="78"/>
        <end position="88"/>
    </location>
</feature>
<proteinExistence type="predicted"/>
<reference evidence="2 3" key="1">
    <citation type="journal article" date="2022" name="bioRxiv">
        <title>Genomics of Preaxostyla Flagellates Illuminates Evolutionary Transitions and the Path Towards Mitochondrial Loss.</title>
        <authorList>
            <person name="Novak L.V.F."/>
            <person name="Treitli S.C."/>
            <person name="Pyrih J."/>
            <person name="Halakuc P."/>
            <person name="Pipaliya S.V."/>
            <person name="Vacek V."/>
            <person name="Brzon O."/>
            <person name="Soukal P."/>
            <person name="Eme L."/>
            <person name="Dacks J.B."/>
            <person name="Karnkowska A."/>
            <person name="Elias M."/>
            <person name="Hampl V."/>
        </authorList>
    </citation>
    <scope>NUCLEOTIDE SEQUENCE [LARGE SCALE GENOMIC DNA]</scope>
    <source>
        <strain evidence="2">NAU3</strain>
        <tissue evidence="2">Gut</tissue>
    </source>
</reference>
<gene>
    <name evidence="2" type="ORF">BLNAU_15111</name>
</gene>
<evidence type="ECO:0000313" key="2">
    <source>
        <dbReference type="EMBL" id="KAK2949968.1"/>
    </source>
</evidence>
<organism evidence="2 3">
    <name type="scientific">Blattamonas nauphoetae</name>
    <dbReference type="NCBI Taxonomy" id="2049346"/>
    <lineage>
        <taxon>Eukaryota</taxon>
        <taxon>Metamonada</taxon>
        <taxon>Preaxostyla</taxon>
        <taxon>Oxymonadida</taxon>
        <taxon>Blattamonas</taxon>
    </lineage>
</organism>
<dbReference type="EMBL" id="JARBJD010000145">
    <property type="protein sequence ID" value="KAK2949968.1"/>
    <property type="molecule type" value="Genomic_DNA"/>
</dbReference>
<feature type="compositionally biased region" description="Basic and acidic residues" evidence="1">
    <location>
        <begin position="126"/>
        <end position="152"/>
    </location>
</feature>
<feature type="compositionally biased region" description="Polar residues" evidence="1">
    <location>
        <begin position="172"/>
        <end position="184"/>
    </location>
</feature>
<keyword evidence="3" id="KW-1185">Reference proteome</keyword>
<feature type="compositionally biased region" description="Polar residues" evidence="1">
    <location>
        <begin position="153"/>
        <end position="165"/>
    </location>
</feature>
<evidence type="ECO:0000313" key="3">
    <source>
        <dbReference type="Proteomes" id="UP001281761"/>
    </source>
</evidence>
<evidence type="ECO:0000256" key="1">
    <source>
        <dbReference type="SAM" id="MobiDB-lite"/>
    </source>
</evidence>
<sequence>MISDFLSINAKSSSNRAYSAHPSGSKGVSDKSNSRTATTYKELANYRHVLRAPVSRAEQTPNHSSQTSSSTTRKTEQGRSSTRGSSDFNSKHPLSRPISSNYANTSPPGSNSIQNTVKQTKTKSTISERKSSGDSFDGKMRSFRSKTTDNKASRNAPTSFTSTTTPDKKLPLQSTSRRVSNPSRTPKKLASPSKYALLGSDSEADLPKSGTEEEPSSSTAMSRLESRLAEAIDFDADDSVSLHSRVAMMVAEVELYEAEKARQRPSVTASTETTQQDEEDDSQWSWEWTETEEEVTASDDSECQECVSPVSPHITHHKFDVDQLTQSEITTEKTDHNDTHNIPIPTVTQTQSEPSNIVHQVQDPHPVALHLGWIVLDKKKPLEIVQLKCLRPLSSFLPDWVLKMETQLSDHG</sequence>
<feature type="region of interest" description="Disordered" evidence="1">
    <location>
        <begin position="259"/>
        <end position="284"/>
    </location>
</feature>
<feature type="region of interest" description="Disordered" evidence="1">
    <location>
        <begin position="1"/>
        <end position="223"/>
    </location>
</feature>
<name>A0ABQ9XF86_9EUKA</name>
<accession>A0ABQ9XF86</accession>
<protein>
    <submittedName>
        <fullName evidence="2">Uncharacterized protein</fullName>
    </submittedName>
</protein>
<feature type="compositionally biased region" description="Polar residues" evidence="1">
    <location>
        <begin position="265"/>
        <end position="274"/>
    </location>
</feature>
<feature type="compositionally biased region" description="Polar residues" evidence="1">
    <location>
        <begin position="97"/>
        <end position="125"/>
    </location>
</feature>